<keyword evidence="1" id="KW-0812">Transmembrane</keyword>
<gene>
    <name evidence="2" type="ORF">VRU48_14535</name>
</gene>
<reference evidence="2 3" key="1">
    <citation type="submission" date="2024-01" db="EMBL/GenBank/DDBJ databases">
        <title>Pedobacter sp. nov., isolated from fresh soil.</title>
        <authorList>
            <person name="Le N.T.T."/>
        </authorList>
    </citation>
    <scope>NUCLEOTIDE SEQUENCE [LARGE SCALE GENOMIC DNA]</scope>
    <source>
        <strain evidence="2 3">KR3-3</strain>
    </source>
</reference>
<feature type="transmembrane region" description="Helical" evidence="1">
    <location>
        <begin position="101"/>
        <end position="118"/>
    </location>
</feature>
<dbReference type="Pfam" id="PF11188">
    <property type="entry name" value="DUF2975"/>
    <property type="match status" value="1"/>
</dbReference>
<feature type="transmembrane region" description="Helical" evidence="1">
    <location>
        <begin position="7"/>
        <end position="32"/>
    </location>
</feature>
<dbReference type="EMBL" id="JAZDQT010000002">
    <property type="protein sequence ID" value="MEE1946339.1"/>
    <property type="molecule type" value="Genomic_DNA"/>
</dbReference>
<organism evidence="2 3">
    <name type="scientific">Pedobacter albus</name>
    <dbReference type="NCBI Taxonomy" id="3113905"/>
    <lineage>
        <taxon>Bacteria</taxon>
        <taxon>Pseudomonadati</taxon>
        <taxon>Bacteroidota</taxon>
        <taxon>Sphingobacteriia</taxon>
        <taxon>Sphingobacteriales</taxon>
        <taxon>Sphingobacteriaceae</taxon>
        <taxon>Pedobacter</taxon>
    </lineage>
</organism>
<accession>A0ABU7IAF6</accession>
<keyword evidence="3" id="KW-1185">Reference proteome</keyword>
<protein>
    <recommendedName>
        <fullName evidence="4">DUF2975 domain-containing protein</fullName>
    </recommendedName>
</protein>
<keyword evidence="1" id="KW-0472">Membrane</keyword>
<name>A0ABU7IAF6_9SPHI</name>
<feature type="transmembrane region" description="Helical" evidence="1">
    <location>
        <begin position="57"/>
        <end position="80"/>
    </location>
</feature>
<evidence type="ECO:0000313" key="3">
    <source>
        <dbReference type="Proteomes" id="UP001336835"/>
    </source>
</evidence>
<comment type="caution">
    <text evidence="2">The sequence shown here is derived from an EMBL/GenBank/DDBJ whole genome shotgun (WGS) entry which is preliminary data.</text>
</comment>
<sequence length="175" mass="19763">MLQVLYVLSWIIFIGVCIEAGAFIWNAVYALAINPAGAKFAVPAIDLSPLYAYDKGYFGVLNFVMCLVAVMRALLFWLIVKILHDKQLDLSEPFNDVVRRFIANMAYLSLFIGAFSYGGVQYVERFAKEGVKMPDVEYLRLGGADVWLFMGVILLVIAYMFKRGIEIQSEHELTV</sequence>
<dbReference type="InterPro" id="IPR021354">
    <property type="entry name" value="DUF2975"/>
</dbReference>
<evidence type="ECO:0008006" key="4">
    <source>
        <dbReference type="Google" id="ProtNLM"/>
    </source>
</evidence>
<dbReference type="Proteomes" id="UP001336835">
    <property type="component" value="Unassembled WGS sequence"/>
</dbReference>
<feature type="transmembrane region" description="Helical" evidence="1">
    <location>
        <begin position="138"/>
        <end position="161"/>
    </location>
</feature>
<keyword evidence="1" id="KW-1133">Transmembrane helix</keyword>
<dbReference type="RefSeq" id="WP_330108640.1">
    <property type="nucleotide sequence ID" value="NZ_JAZDQT010000002.1"/>
</dbReference>
<proteinExistence type="predicted"/>
<evidence type="ECO:0000256" key="1">
    <source>
        <dbReference type="SAM" id="Phobius"/>
    </source>
</evidence>
<evidence type="ECO:0000313" key="2">
    <source>
        <dbReference type="EMBL" id="MEE1946339.1"/>
    </source>
</evidence>